<dbReference type="RefSeq" id="WP_162445887.1">
    <property type="nucleotide sequence ID" value="NZ_CP048222.1"/>
</dbReference>
<protein>
    <recommendedName>
        <fullName evidence="3">Lipoprotein</fullName>
    </recommendedName>
</protein>
<reference evidence="1 2" key="1">
    <citation type="submission" date="2020-01" db="EMBL/GenBank/DDBJ databases">
        <authorList>
            <person name="Kim M.K."/>
        </authorList>
    </citation>
    <scope>NUCLEOTIDE SEQUENCE [LARGE SCALE GENOMIC DNA]</scope>
    <source>
        <strain evidence="1 2">172606-1</strain>
    </source>
</reference>
<evidence type="ECO:0000313" key="1">
    <source>
        <dbReference type="EMBL" id="QHT69904.1"/>
    </source>
</evidence>
<organism evidence="1 2">
    <name type="scientific">Rhodocytophaga rosea</name>
    <dbReference type="NCBI Taxonomy" id="2704465"/>
    <lineage>
        <taxon>Bacteria</taxon>
        <taxon>Pseudomonadati</taxon>
        <taxon>Bacteroidota</taxon>
        <taxon>Cytophagia</taxon>
        <taxon>Cytophagales</taxon>
        <taxon>Rhodocytophagaceae</taxon>
        <taxon>Rhodocytophaga</taxon>
    </lineage>
</organism>
<keyword evidence="2" id="KW-1185">Reference proteome</keyword>
<dbReference type="PROSITE" id="PS51257">
    <property type="entry name" value="PROKAR_LIPOPROTEIN"/>
    <property type="match status" value="1"/>
</dbReference>
<dbReference type="Proteomes" id="UP000480178">
    <property type="component" value="Chromosome"/>
</dbReference>
<dbReference type="AlphaFoldDB" id="A0A6C0GPY0"/>
<dbReference type="EMBL" id="CP048222">
    <property type="protein sequence ID" value="QHT69904.1"/>
    <property type="molecule type" value="Genomic_DNA"/>
</dbReference>
<name>A0A6C0GPY0_9BACT</name>
<dbReference type="KEGG" id="rhoz:GXP67_26295"/>
<evidence type="ECO:0000313" key="2">
    <source>
        <dbReference type="Proteomes" id="UP000480178"/>
    </source>
</evidence>
<evidence type="ECO:0008006" key="3">
    <source>
        <dbReference type="Google" id="ProtNLM"/>
    </source>
</evidence>
<sequence length="189" mass="21377">MLRRYILYAAGFVILTISSFSCELITGPNFPDAPKISFRDIRKFRVTDRLGNTNDSISIALKFQDGDGDLGLTQEEIDNHPPPYQQLIQNPDGSTSPNPRYYNYYIQQYRKVNEDWVPEDRLPSLKGHFPVLNEGKKGPIEGTLYYAVSFPLTPSSAANAIYKYDIYILDRAGNASNTITTSEVIINEK</sequence>
<gene>
    <name evidence="1" type="ORF">GXP67_26295</name>
</gene>
<accession>A0A6C0GPY0</accession>
<proteinExistence type="predicted"/>